<name>A0AAV4NRH4_9ARAC</name>
<evidence type="ECO:0000313" key="2">
    <source>
        <dbReference type="Proteomes" id="UP001054837"/>
    </source>
</evidence>
<dbReference type="Proteomes" id="UP001054837">
    <property type="component" value="Unassembled WGS sequence"/>
</dbReference>
<reference evidence="1 2" key="1">
    <citation type="submission" date="2021-06" db="EMBL/GenBank/DDBJ databases">
        <title>Caerostris darwini draft genome.</title>
        <authorList>
            <person name="Kono N."/>
            <person name="Arakawa K."/>
        </authorList>
    </citation>
    <scope>NUCLEOTIDE SEQUENCE [LARGE SCALE GENOMIC DNA]</scope>
</reference>
<dbReference type="EMBL" id="BPLQ01001951">
    <property type="protein sequence ID" value="GIX87008.1"/>
    <property type="molecule type" value="Genomic_DNA"/>
</dbReference>
<comment type="caution">
    <text evidence="1">The sequence shown here is derived from an EMBL/GenBank/DDBJ whole genome shotgun (WGS) entry which is preliminary data.</text>
</comment>
<protein>
    <submittedName>
        <fullName evidence="1">Uncharacterized protein</fullName>
    </submittedName>
</protein>
<sequence length="89" mass="10660">MFSYNVIVTGGRHCEDKYKYIGNERERVELITNKDGLGPHVANVITEDFACRDKFQRKYFDHAELHENTWRDFTFRLQNNFDDLSRLDV</sequence>
<evidence type="ECO:0000313" key="1">
    <source>
        <dbReference type="EMBL" id="GIX87008.1"/>
    </source>
</evidence>
<accession>A0AAV4NRH4</accession>
<keyword evidence="2" id="KW-1185">Reference proteome</keyword>
<dbReference type="AlphaFoldDB" id="A0AAV4NRH4"/>
<proteinExistence type="predicted"/>
<organism evidence="1 2">
    <name type="scientific">Caerostris darwini</name>
    <dbReference type="NCBI Taxonomy" id="1538125"/>
    <lineage>
        <taxon>Eukaryota</taxon>
        <taxon>Metazoa</taxon>
        <taxon>Ecdysozoa</taxon>
        <taxon>Arthropoda</taxon>
        <taxon>Chelicerata</taxon>
        <taxon>Arachnida</taxon>
        <taxon>Araneae</taxon>
        <taxon>Araneomorphae</taxon>
        <taxon>Entelegynae</taxon>
        <taxon>Araneoidea</taxon>
        <taxon>Araneidae</taxon>
        <taxon>Caerostris</taxon>
    </lineage>
</organism>
<gene>
    <name evidence="1" type="ORF">CDAR_321271</name>
</gene>